<dbReference type="EMBL" id="CADEAL010001757">
    <property type="protein sequence ID" value="CAB1435282.1"/>
    <property type="molecule type" value="Genomic_DNA"/>
</dbReference>
<dbReference type="GO" id="GO:0003356">
    <property type="term" value="P:regulation of cilium beat frequency"/>
    <property type="evidence" value="ECO:0007669"/>
    <property type="project" value="TreeGrafter"/>
</dbReference>
<dbReference type="GO" id="GO:0007288">
    <property type="term" value="P:sperm axoneme assembly"/>
    <property type="evidence" value="ECO:0007669"/>
    <property type="project" value="TreeGrafter"/>
</dbReference>
<comment type="function">
    <text evidence="9">Essential for sperm motility and is involved in the regulation of the beating frequency of motile cilia on the epithelial cells of the respiratory tract. Required for the establishment of radial spokes in sperm flagella.</text>
</comment>
<evidence type="ECO:0000256" key="5">
    <source>
        <dbReference type="ARBA" id="ARBA00022794"/>
    </source>
</evidence>
<keyword evidence="6" id="KW-0969">Cilium</keyword>
<keyword evidence="4" id="KW-0963">Cytoplasm</keyword>
<evidence type="ECO:0000256" key="4">
    <source>
        <dbReference type="ARBA" id="ARBA00022490"/>
    </source>
</evidence>
<dbReference type="GO" id="GO:1901317">
    <property type="term" value="P:regulation of flagellated sperm motility"/>
    <property type="evidence" value="ECO:0007669"/>
    <property type="project" value="TreeGrafter"/>
</dbReference>
<evidence type="ECO:0000256" key="3">
    <source>
        <dbReference type="ARBA" id="ARBA00021602"/>
    </source>
</evidence>
<keyword evidence="11" id="KW-1185">Reference proteome</keyword>
<evidence type="ECO:0000256" key="2">
    <source>
        <dbReference type="ARBA" id="ARBA00010500"/>
    </source>
</evidence>
<evidence type="ECO:0000256" key="1">
    <source>
        <dbReference type="ARBA" id="ARBA00004430"/>
    </source>
</evidence>
<dbReference type="InterPro" id="IPR021897">
    <property type="entry name" value="FAP206"/>
</dbReference>
<reference evidence="10" key="1">
    <citation type="submission" date="2020-03" db="EMBL/GenBank/DDBJ databases">
        <authorList>
            <person name="Weist P."/>
        </authorList>
    </citation>
    <scope>NUCLEOTIDE SEQUENCE</scope>
</reference>
<evidence type="ECO:0000313" key="11">
    <source>
        <dbReference type="Proteomes" id="UP001153269"/>
    </source>
</evidence>
<evidence type="ECO:0000256" key="8">
    <source>
        <dbReference type="ARBA" id="ARBA00023273"/>
    </source>
</evidence>
<comment type="caution">
    <text evidence="10">The sequence shown here is derived from an EMBL/GenBank/DDBJ whole genome shotgun (WGS) entry which is preliminary data.</text>
</comment>
<keyword evidence="7" id="KW-0206">Cytoskeleton</keyword>
<dbReference type="GO" id="GO:0005930">
    <property type="term" value="C:axoneme"/>
    <property type="evidence" value="ECO:0007669"/>
    <property type="project" value="UniProtKB-SubCell"/>
</dbReference>
<dbReference type="Proteomes" id="UP001153269">
    <property type="component" value="Unassembled WGS sequence"/>
</dbReference>
<sequence>MQPADNLPVKPITKCESSTQTDLHPVGTNIVKSYEWNEWELRRKAIRQANLRTKVTHSAQTDLSHMRRENITQTWLPKDAACQSKRDDLWMNNQEADVKSITKSAFLHLKTISRHRPSLPDCGRNLHSFTSCLDY</sequence>
<protein>
    <recommendedName>
        <fullName evidence="3">Cilia- and flagella-associated protein 206</fullName>
    </recommendedName>
</protein>
<dbReference type="GO" id="GO:0036064">
    <property type="term" value="C:ciliary basal body"/>
    <property type="evidence" value="ECO:0007669"/>
    <property type="project" value="TreeGrafter"/>
</dbReference>
<comment type="similarity">
    <text evidence="2">Belongs to the CFAP206 family.</text>
</comment>
<gene>
    <name evidence="10" type="ORF">PLEPLA_LOCUS23375</name>
</gene>
<dbReference type="AlphaFoldDB" id="A0A9N7YRY5"/>
<keyword evidence="8" id="KW-0966">Cell projection</keyword>
<comment type="subcellular location">
    <subcellularLocation>
        <location evidence="1">Cytoplasm</location>
        <location evidence="1">Cytoskeleton</location>
        <location evidence="1">Cilium axoneme</location>
    </subcellularLocation>
</comment>
<evidence type="ECO:0000256" key="6">
    <source>
        <dbReference type="ARBA" id="ARBA00023069"/>
    </source>
</evidence>
<accession>A0A9N7YRY5</accession>
<evidence type="ECO:0000313" key="10">
    <source>
        <dbReference type="EMBL" id="CAB1435282.1"/>
    </source>
</evidence>
<name>A0A9N7YRY5_PLEPL</name>
<evidence type="ECO:0000256" key="7">
    <source>
        <dbReference type="ARBA" id="ARBA00023212"/>
    </source>
</evidence>
<proteinExistence type="inferred from homology"/>
<evidence type="ECO:0000256" key="9">
    <source>
        <dbReference type="ARBA" id="ARBA00045321"/>
    </source>
</evidence>
<organism evidence="10 11">
    <name type="scientific">Pleuronectes platessa</name>
    <name type="common">European plaice</name>
    <dbReference type="NCBI Taxonomy" id="8262"/>
    <lineage>
        <taxon>Eukaryota</taxon>
        <taxon>Metazoa</taxon>
        <taxon>Chordata</taxon>
        <taxon>Craniata</taxon>
        <taxon>Vertebrata</taxon>
        <taxon>Euteleostomi</taxon>
        <taxon>Actinopterygii</taxon>
        <taxon>Neopterygii</taxon>
        <taxon>Teleostei</taxon>
        <taxon>Neoteleostei</taxon>
        <taxon>Acanthomorphata</taxon>
        <taxon>Carangaria</taxon>
        <taxon>Pleuronectiformes</taxon>
        <taxon>Pleuronectoidei</taxon>
        <taxon>Pleuronectidae</taxon>
        <taxon>Pleuronectes</taxon>
    </lineage>
</organism>
<dbReference type="PANTHER" id="PTHR21442">
    <property type="entry name" value="CILIA- AND FLAGELLA-ASSOCIATED PROTEIN 206"/>
    <property type="match status" value="1"/>
</dbReference>
<keyword evidence="5" id="KW-0970">Cilium biogenesis/degradation</keyword>
<dbReference type="PANTHER" id="PTHR21442:SF0">
    <property type="entry name" value="CILIA- AND FLAGELLA-ASSOCIATED PROTEIN 206"/>
    <property type="match status" value="1"/>
</dbReference>